<feature type="repeat" description="ANK" evidence="3">
    <location>
        <begin position="175"/>
        <end position="207"/>
    </location>
</feature>
<dbReference type="PANTHER" id="PTHR24198">
    <property type="entry name" value="ANKYRIN REPEAT AND PROTEIN KINASE DOMAIN-CONTAINING PROTEIN"/>
    <property type="match status" value="1"/>
</dbReference>
<keyword evidence="1" id="KW-0677">Repeat</keyword>
<keyword evidence="2 3" id="KW-0040">ANK repeat</keyword>
<proteinExistence type="predicted"/>
<sequence length="388" mass="43482">MEREKHYAVCGSYVGMDFSSLNWQIVDGRFEVQKTYSDEAEMECSNTKPSVTYLTAVRRNDTGCGTWCSRYLPWEEGESYDLELTRSIERVNLAATIQDDCLNKLDILGELLSRNLTEEARKLFEVSEDDLDDDLDANRLHKGKTYLQVAIERGNQQNMELLLKHFANVELQNEDGNTALVTAGRLCQVHTLRELLDNGANASRENKNEYVSPGCAITVLSSVLTDYDESVCKGQVPEVVKMLTDIGGAVFNTSSCDYRGYIMHKAIEQMRLPAMEAVLQAGYSPDEKLRTKSTPMKQLFLYRNGEDNKVRFLRAVQLLAKYGADVNTDVFHGKTPAALSAEWCDGPLLQELLEAKANPHTADNDGKDALDLAKEKNCSAVIHLLSKQ</sequence>
<comment type="caution">
    <text evidence="4">The sequence shown here is derived from an EMBL/GenBank/DDBJ whole genome shotgun (WGS) entry which is preliminary data.</text>
</comment>
<gene>
    <name evidence="4" type="primary">mask</name>
    <name evidence="4" type="ORF">SNEC2469_LOCUS9913</name>
</gene>
<protein>
    <submittedName>
        <fullName evidence="4">Mask protein</fullName>
    </submittedName>
</protein>
<dbReference type="AlphaFoldDB" id="A0A812Q103"/>
<evidence type="ECO:0000313" key="4">
    <source>
        <dbReference type="EMBL" id="CAE7369509.1"/>
    </source>
</evidence>
<keyword evidence="5" id="KW-1185">Reference proteome</keyword>
<dbReference type="PROSITE" id="PS50297">
    <property type="entry name" value="ANK_REP_REGION"/>
    <property type="match status" value="1"/>
</dbReference>
<reference evidence="4" key="1">
    <citation type="submission" date="2021-02" db="EMBL/GenBank/DDBJ databases">
        <authorList>
            <person name="Dougan E. K."/>
            <person name="Rhodes N."/>
            <person name="Thang M."/>
            <person name="Chan C."/>
        </authorList>
    </citation>
    <scope>NUCLEOTIDE SEQUENCE</scope>
</reference>
<evidence type="ECO:0000313" key="5">
    <source>
        <dbReference type="Proteomes" id="UP000601435"/>
    </source>
</evidence>
<dbReference type="PROSITE" id="PS50088">
    <property type="entry name" value="ANK_REPEAT"/>
    <property type="match status" value="2"/>
</dbReference>
<dbReference type="SUPFAM" id="SSF48403">
    <property type="entry name" value="Ankyrin repeat"/>
    <property type="match status" value="1"/>
</dbReference>
<evidence type="ECO:0000256" key="3">
    <source>
        <dbReference type="PROSITE-ProRule" id="PRU00023"/>
    </source>
</evidence>
<evidence type="ECO:0000256" key="1">
    <source>
        <dbReference type="ARBA" id="ARBA00022737"/>
    </source>
</evidence>
<dbReference type="EMBL" id="CAJNJA010015840">
    <property type="protein sequence ID" value="CAE7369509.1"/>
    <property type="molecule type" value="Genomic_DNA"/>
</dbReference>
<dbReference type="Pfam" id="PF12796">
    <property type="entry name" value="Ank_2"/>
    <property type="match status" value="1"/>
</dbReference>
<evidence type="ECO:0000256" key="2">
    <source>
        <dbReference type="ARBA" id="ARBA00023043"/>
    </source>
</evidence>
<accession>A0A812Q103</accession>
<dbReference type="InterPro" id="IPR036770">
    <property type="entry name" value="Ankyrin_rpt-contain_sf"/>
</dbReference>
<dbReference type="PANTHER" id="PTHR24198:SF165">
    <property type="entry name" value="ANKYRIN REPEAT-CONTAINING PROTEIN-RELATED"/>
    <property type="match status" value="1"/>
</dbReference>
<dbReference type="SMART" id="SM00248">
    <property type="entry name" value="ANK"/>
    <property type="match status" value="3"/>
</dbReference>
<dbReference type="OrthoDB" id="417668at2759"/>
<organism evidence="4 5">
    <name type="scientific">Symbiodinium necroappetens</name>
    <dbReference type="NCBI Taxonomy" id="1628268"/>
    <lineage>
        <taxon>Eukaryota</taxon>
        <taxon>Sar</taxon>
        <taxon>Alveolata</taxon>
        <taxon>Dinophyceae</taxon>
        <taxon>Suessiales</taxon>
        <taxon>Symbiodiniaceae</taxon>
        <taxon>Symbiodinium</taxon>
    </lineage>
</organism>
<dbReference type="Gene3D" id="1.25.40.20">
    <property type="entry name" value="Ankyrin repeat-containing domain"/>
    <property type="match status" value="2"/>
</dbReference>
<feature type="repeat" description="ANK" evidence="3">
    <location>
        <begin position="142"/>
        <end position="174"/>
    </location>
</feature>
<dbReference type="Proteomes" id="UP000601435">
    <property type="component" value="Unassembled WGS sequence"/>
</dbReference>
<name>A0A812Q103_9DINO</name>
<dbReference type="InterPro" id="IPR002110">
    <property type="entry name" value="Ankyrin_rpt"/>
</dbReference>